<evidence type="ECO:0008006" key="4">
    <source>
        <dbReference type="Google" id="ProtNLM"/>
    </source>
</evidence>
<protein>
    <recommendedName>
        <fullName evidence="4">S-adenosyl methyltransferase</fullName>
    </recommendedName>
</protein>
<reference evidence="2 3" key="1">
    <citation type="submission" date="2021-01" db="EMBL/GenBank/DDBJ databases">
        <title>Whole genome shotgun sequence of Plantactinospora mayteni NBRC 109088.</title>
        <authorList>
            <person name="Komaki H."/>
            <person name="Tamura T."/>
        </authorList>
    </citation>
    <scope>NUCLEOTIDE SEQUENCE [LARGE SCALE GENOMIC DNA]</scope>
    <source>
        <strain evidence="2 3">NBRC 109088</strain>
    </source>
</reference>
<dbReference type="PIRSF" id="PIRSF017393">
    <property type="entry name" value="MTase_SAV2177"/>
    <property type="match status" value="1"/>
</dbReference>
<accession>A0ABQ4EPH2</accession>
<sequence>MTAPNDGSMPSIRQDVPTPARMYDYCLGGKDNFPVDRAAVLAVHKQFPEGATEARNNRLFLYRLVRFLARDAGIRQFLDMGSGLPTQSNVHQVAQRFQPDAHVVYVDNDPIVLAYGRALLADDRTTTVIAADMTESQRIVDDPETRKLIDFAEPVAALFLSIGHSIVDDASLRNMFETVWAALAPGSYLAFSQVCGVDRAAVEEGNEMSERLGLAWKNRTVVDVTELLRGLAPVETVEPGLVKVVDWRPDPDQPRLAQVDEPLRPYLESPPENPRATECGVVLRKL</sequence>
<organism evidence="2 3">
    <name type="scientific">Plantactinospora mayteni</name>
    <dbReference type="NCBI Taxonomy" id="566021"/>
    <lineage>
        <taxon>Bacteria</taxon>
        <taxon>Bacillati</taxon>
        <taxon>Actinomycetota</taxon>
        <taxon>Actinomycetes</taxon>
        <taxon>Micromonosporales</taxon>
        <taxon>Micromonosporaceae</taxon>
        <taxon>Plantactinospora</taxon>
    </lineage>
</organism>
<dbReference type="Gene3D" id="3.40.50.150">
    <property type="entry name" value="Vaccinia Virus protein VP39"/>
    <property type="match status" value="1"/>
</dbReference>
<feature type="region of interest" description="Disordered" evidence="1">
    <location>
        <begin position="253"/>
        <end position="275"/>
    </location>
</feature>
<comment type="caution">
    <text evidence="2">The sequence shown here is derived from an EMBL/GenBank/DDBJ whole genome shotgun (WGS) entry which is preliminary data.</text>
</comment>
<dbReference type="SUPFAM" id="SSF53335">
    <property type="entry name" value="S-adenosyl-L-methionine-dependent methyltransferases"/>
    <property type="match status" value="1"/>
</dbReference>
<gene>
    <name evidence="2" type="ORF">Pma05_31020</name>
</gene>
<evidence type="ECO:0000313" key="2">
    <source>
        <dbReference type="EMBL" id="GIG96529.1"/>
    </source>
</evidence>
<dbReference type="Pfam" id="PF04672">
    <property type="entry name" value="Methyltransf_19"/>
    <property type="match status" value="1"/>
</dbReference>
<evidence type="ECO:0000256" key="1">
    <source>
        <dbReference type="SAM" id="MobiDB-lite"/>
    </source>
</evidence>
<name>A0ABQ4EPH2_9ACTN</name>
<dbReference type="EMBL" id="BONX01000019">
    <property type="protein sequence ID" value="GIG96529.1"/>
    <property type="molecule type" value="Genomic_DNA"/>
</dbReference>
<proteinExistence type="predicted"/>
<keyword evidence="3" id="KW-1185">Reference proteome</keyword>
<dbReference type="InterPro" id="IPR006764">
    <property type="entry name" value="SAM_dep_MeTrfase_SAV2177_type"/>
</dbReference>
<dbReference type="InterPro" id="IPR029063">
    <property type="entry name" value="SAM-dependent_MTases_sf"/>
</dbReference>
<dbReference type="RefSeq" id="WP_203858083.1">
    <property type="nucleotide sequence ID" value="NZ_BAAAZQ010000024.1"/>
</dbReference>
<evidence type="ECO:0000313" key="3">
    <source>
        <dbReference type="Proteomes" id="UP000621500"/>
    </source>
</evidence>
<dbReference type="Proteomes" id="UP000621500">
    <property type="component" value="Unassembled WGS sequence"/>
</dbReference>